<sequence>MKSNILIFAMLVTAIATKSQIAIGKQS</sequence>
<proteinExistence type="predicted"/>
<dbReference type="EMBL" id="FXUO01000019">
    <property type="protein sequence ID" value="SMP97632.1"/>
    <property type="molecule type" value="Genomic_DNA"/>
</dbReference>
<evidence type="ECO:0000313" key="3">
    <source>
        <dbReference type="Proteomes" id="UP001158050"/>
    </source>
</evidence>
<comment type="caution">
    <text evidence="2">The sequence shown here is derived from an EMBL/GenBank/DDBJ whole genome shotgun (WGS) entry which is preliminary data.</text>
</comment>
<organism evidence="2 3">
    <name type="scientific">Epilithonimonas pallida</name>
    <dbReference type="NCBI Taxonomy" id="373671"/>
    <lineage>
        <taxon>Bacteria</taxon>
        <taxon>Pseudomonadati</taxon>
        <taxon>Bacteroidota</taxon>
        <taxon>Flavobacteriia</taxon>
        <taxon>Flavobacteriales</taxon>
        <taxon>Weeksellaceae</taxon>
        <taxon>Chryseobacterium group</taxon>
        <taxon>Epilithonimonas</taxon>
    </lineage>
</organism>
<name>A0ABY1R777_9FLAO</name>
<gene>
    <name evidence="1" type="ORF">SAMN05421679_1163</name>
    <name evidence="2" type="ORF">SAMN05421679_1192</name>
</gene>
<evidence type="ECO:0000313" key="2">
    <source>
        <dbReference type="EMBL" id="SMP97632.1"/>
    </source>
</evidence>
<feature type="non-terminal residue" evidence="2">
    <location>
        <position position="27"/>
    </location>
</feature>
<keyword evidence="3" id="KW-1185">Reference proteome</keyword>
<dbReference type="Proteomes" id="UP001158050">
    <property type="component" value="Unassembled WGS sequence"/>
</dbReference>
<evidence type="ECO:0000313" key="1">
    <source>
        <dbReference type="EMBL" id="SMP97591.1"/>
    </source>
</evidence>
<dbReference type="EMBL" id="FXUO01000016">
    <property type="protein sequence ID" value="SMP97591.1"/>
    <property type="molecule type" value="Genomic_DNA"/>
</dbReference>
<accession>A0ABY1R777</accession>
<reference evidence="2 3" key="1">
    <citation type="submission" date="2017-05" db="EMBL/GenBank/DDBJ databases">
        <authorList>
            <person name="Varghese N."/>
            <person name="Submissions S."/>
        </authorList>
    </citation>
    <scope>NUCLEOTIDE SEQUENCE [LARGE SCALE GENOMIC DNA]</scope>
    <source>
        <strain evidence="2 3">DSM 18015</strain>
    </source>
</reference>
<protein>
    <submittedName>
        <fullName evidence="2">Uncharacterized protein</fullName>
    </submittedName>
</protein>